<reference evidence="1 2" key="1">
    <citation type="journal article" date="2018" name="Sci. Rep.">
        <title>Comparative analysis of the Pocillopora damicornis genome highlights role of immune system in coral evolution.</title>
        <authorList>
            <person name="Cunning R."/>
            <person name="Bay R.A."/>
            <person name="Gillette P."/>
            <person name="Baker A.C."/>
            <person name="Traylor-Knowles N."/>
        </authorList>
    </citation>
    <scope>NUCLEOTIDE SEQUENCE [LARGE SCALE GENOMIC DNA]</scope>
    <source>
        <strain evidence="1">RSMAS</strain>
        <tissue evidence="1">Whole animal</tissue>
    </source>
</reference>
<protein>
    <submittedName>
        <fullName evidence="1">Uncharacterized protein</fullName>
    </submittedName>
</protein>
<organism evidence="1 2">
    <name type="scientific">Pocillopora damicornis</name>
    <name type="common">Cauliflower coral</name>
    <name type="synonym">Millepora damicornis</name>
    <dbReference type="NCBI Taxonomy" id="46731"/>
    <lineage>
        <taxon>Eukaryota</taxon>
        <taxon>Metazoa</taxon>
        <taxon>Cnidaria</taxon>
        <taxon>Anthozoa</taxon>
        <taxon>Hexacorallia</taxon>
        <taxon>Scleractinia</taxon>
        <taxon>Astrocoeniina</taxon>
        <taxon>Pocilloporidae</taxon>
        <taxon>Pocillopora</taxon>
    </lineage>
</organism>
<name>A0A3M6U2C0_POCDA</name>
<proteinExistence type="predicted"/>
<comment type="caution">
    <text evidence="1">The sequence shown here is derived from an EMBL/GenBank/DDBJ whole genome shotgun (WGS) entry which is preliminary data.</text>
</comment>
<evidence type="ECO:0000313" key="1">
    <source>
        <dbReference type="EMBL" id="RMX47835.1"/>
    </source>
</evidence>
<keyword evidence="2" id="KW-1185">Reference proteome</keyword>
<dbReference type="AlphaFoldDB" id="A0A3M6U2C0"/>
<dbReference type="EMBL" id="RCHS01002370">
    <property type="protein sequence ID" value="RMX47835.1"/>
    <property type="molecule type" value="Genomic_DNA"/>
</dbReference>
<gene>
    <name evidence="1" type="ORF">pdam_00008544</name>
</gene>
<dbReference type="Proteomes" id="UP000275408">
    <property type="component" value="Unassembled WGS sequence"/>
</dbReference>
<sequence length="102" mass="11211">MAGESEDAIRKPDISGSVERFQFTFNGAKVRLNLAVSLGTQLMPSNLLLNTQSTVEYNNSLKRATADMKLGVNRSVNLEMRLVGVWQMNGGPSKIDRVNSQP</sequence>
<accession>A0A3M6U2C0</accession>
<evidence type="ECO:0000313" key="2">
    <source>
        <dbReference type="Proteomes" id="UP000275408"/>
    </source>
</evidence>